<dbReference type="CDD" id="cd03768">
    <property type="entry name" value="SR_ResInv"/>
    <property type="match status" value="1"/>
</dbReference>
<dbReference type="PANTHER" id="PTHR30461">
    <property type="entry name" value="DNA-INVERTASE FROM LAMBDOID PROPHAGE"/>
    <property type="match status" value="1"/>
</dbReference>
<protein>
    <submittedName>
        <fullName evidence="8">Recombinase family protein</fullName>
    </submittedName>
</protein>
<evidence type="ECO:0000256" key="2">
    <source>
        <dbReference type="ARBA" id="ARBA00022908"/>
    </source>
</evidence>
<dbReference type="Gene3D" id="1.10.10.60">
    <property type="entry name" value="Homeodomain-like"/>
    <property type="match status" value="1"/>
</dbReference>
<dbReference type="Pfam" id="PF00239">
    <property type="entry name" value="Resolvase"/>
    <property type="match status" value="1"/>
</dbReference>
<feature type="domain" description="Resolvase/invertase-type recombinase catalytic" evidence="7">
    <location>
        <begin position="1"/>
        <end position="134"/>
    </location>
</feature>
<accession>A0ABT0DGJ1</accession>
<evidence type="ECO:0000256" key="1">
    <source>
        <dbReference type="ARBA" id="ARBA00009913"/>
    </source>
</evidence>
<feature type="active site" description="O-(5'-phospho-DNA)-serine intermediate" evidence="5">
    <location>
        <position position="9"/>
    </location>
</feature>
<dbReference type="InterPro" id="IPR009057">
    <property type="entry name" value="Homeodomain-like_sf"/>
</dbReference>
<reference evidence="8 9" key="1">
    <citation type="submission" date="2022-04" db="EMBL/GenBank/DDBJ databases">
        <authorList>
            <person name="Grouzdev D.S."/>
            <person name="Pantiukh K.S."/>
            <person name="Krutkina M.S."/>
        </authorList>
    </citation>
    <scope>NUCLEOTIDE SEQUENCE [LARGE SCALE GENOMIC DNA]</scope>
    <source>
        <strain evidence="8 9">6x-1</strain>
    </source>
</reference>
<dbReference type="PROSITE" id="PS00397">
    <property type="entry name" value="RECOMBINASES_1"/>
    <property type="match status" value="1"/>
</dbReference>
<evidence type="ECO:0000259" key="7">
    <source>
        <dbReference type="PROSITE" id="PS51736"/>
    </source>
</evidence>
<dbReference type="RefSeq" id="WP_247030963.1">
    <property type="nucleotide sequence ID" value="NZ_JALKCH010000020.1"/>
</dbReference>
<proteinExistence type="inferred from homology"/>
<keyword evidence="3" id="KW-0238">DNA-binding</keyword>
<evidence type="ECO:0000256" key="3">
    <source>
        <dbReference type="ARBA" id="ARBA00023125"/>
    </source>
</evidence>
<dbReference type="InterPro" id="IPR050639">
    <property type="entry name" value="SSR_resolvase"/>
</dbReference>
<keyword evidence="2" id="KW-0229">DNA integration</keyword>
<dbReference type="Gene3D" id="3.40.50.1390">
    <property type="entry name" value="Resolvase, N-terminal catalytic domain"/>
    <property type="match status" value="1"/>
</dbReference>
<feature type="region of interest" description="Disordered" evidence="6">
    <location>
        <begin position="182"/>
        <end position="201"/>
    </location>
</feature>
<evidence type="ECO:0000256" key="6">
    <source>
        <dbReference type="SAM" id="MobiDB-lite"/>
    </source>
</evidence>
<evidence type="ECO:0000256" key="5">
    <source>
        <dbReference type="PROSITE-ProRule" id="PRU10137"/>
    </source>
</evidence>
<evidence type="ECO:0000313" key="8">
    <source>
        <dbReference type="EMBL" id="MCK0199068.1"/>
    </source>
</evidence>
<gene>
    <name evidence="8" type="ORF">MWN34_19390</name>
</gene>
<dbReference type="InterPro" id="IPR036162">
    <property type="entry name" value="Resolvase-like_N_sf"/>
</dbReference>
<evidence type="ECO:0000256" key="4">
    <source>
        <dbReference type="ARBA" id="ARBA00023172"/>
    </source>
</evidence>
<keyword evidence="9" id="KW-1185">Reference proteome</keyword>
<dbReference type="SMART" id="SM00857">
    <property type="entry name" value="Resolvase"/>
    <property type="match status" value="1"/>
</dbReference>
<dbReference type="Proteomes" id="UP001203284">
    <property type="component" value="Unassembled WGS sequence"/>
</dbReference>
<keyword evidence="4" id="KW-0233">DNA recombination</keyword>
<sequence>MLVGYARVSTQDQNPALQLDALTAAGCEKVFTEKASGAQRDRPELAAALSYMRSGDSLVVWKLDRLARSLPQLIETVAALEDQGIGFRSMTEAIDTTTAGGKLIFHIFGALAEFERSVIRERTRAGLKAARDRGRKGGRPPALSAADLAAAKALLRDPAITVDEVANRLKVSPATLYRHLPGGRGGIGAQGEANAQEDHFD</sequence>
<name>A0ABT0DGJ1_9HYPH</name>
<dbReference type="InterPro" id="IPR006118">
    <property type="entry name" value="Recombinase_CS"/>
</dbReference>
<dbReference type="InterPro" id="IPR006120">
    <property type="entry name" value="Resolvase_HTH_dom"/>
</dbReference>
<dbReference type="SUPFAM" id="SSF53041">
    <property type="entry name" value="Resolvase-like"/>
    <property type="match status" value="1"/>
</dbReference>
<dbReference type="Pfam" id="PF02796">
    <property type="entry name" value="HTH_7"/>
    <property type="match status" value="1"/>
</dbReference>
<dbReference type="InterPro" id="IPR006119">
    <property type="entry name" value="Resolv_N"/>
</dbReference>
<dbReference type="PROSITE" id="PS00398">
    <property type="entry name" value="RECOMBINASES_2"/>
    <property type="match status" value="1"/>
</dbReference>
<dbReference type="PROSITE" id="PS51736">
    <property type="entry name" value="RECOMBINASES_3"/>
    <property type="match status" value="1"/>
</dbReference>
<dbReference type="EMBL" id="JALKCH010000020">
    <property type="protein sequence ID" value="MCK0199068.1"/>
    <property type="molecule type" value="Genomic_DNA"/>
</dbReference>
<evidence type="ECO:0000313" key="9">
    <source>
        <dbReference type="Proteomes" id="UP001203284"/>
    </source>
</evidence>
<comment type="similarity">
    <text evidence="1">Belongs to the site-specific recombinase resolvase family.</text>
</comment>
<comment type="caution">
    <text evidence="8">The sequence shown here is derived from an EMBL/GenBank/DDBJ whole genome shotgun (WGS) entry which is preliminary data.</text>
</comment>
<dbReference type="SUPFAM" id="SSF46689">
    <property type="entry name" value="Homeodomain-like"/>
    <property type="match status" value="1"/>
</dbReference>
<organism evidence="8 9">
    <name type="scientific">Ancylobacter crimeensis</name>
    <dbReference type="NCBI Taxonomy" id="2579147"/>
    <lineage>
        <taxon>Bacteria</taxon>
        <taxon>Pseudomonadati</taxon>
        <taxon>Pseudomonadota</taxon>
        <taxon>Alphaproteobacteria</taxon>
        <taxon>Hyphomicrobiales</taxon>
        <taxon>Xanthobacteraceae</taxon>
        <taxon>Ancylobacter</taxon>
    </lineage>
</organism>
<dbReference type="PANTHER" id="PTHR30461:SF2">
    <property type="entry name" value="SERINE RECOMBINASE PINE-RELATED"/>
    <property type="match status" value="1"/>
</dbReference>